<dbReference type="GO" id="GO:0015074">
    <property type="term" value="P:DNA integration"/>
    <property type="evidence" value="ECO:0007669"/>
    <property type="project" value="UniProtKB-KW"/>
</dbReference>
<dbReference type="Pfam" id="PF00589">
    <property type="entry name" value="Phage_integrase"/>
    <property type="match status" value="1"/>
</dbReference>
<evidence type="ECO:0000256" key="5">
    <source>
        <dbReference type="PROSITE-ProRule" id="PRU01248"/>
    </source>
</evidence>
<protein>
    <submittedName>
        <fullName evidence="8">Site-specific recombinase XerD</fullName>
    </submittedName>
</protein>
<dbReference type="InterPro" id="IPR010998">
    <property type="entry name" value="Integrase_recombinase_N"/>
</dbReference>
<dbReference type="SUPFAM" id="SSF56349">
    <property type="entry name" value="DNA breaking-rejoining enzymes"/>
    <property type="match status" value="1"/>
</dbReference>
<evidence type="ECO:0000259" key="6">
    <source>
        <dbReference type="PROSITE" id="PS51898"/>
    </source>
</evidence>
<name>A4ACH4_9GAMM</name>
<evidence type="ECO:0000256" key="3">
    <source>
        <dbReference type="ARBA" id="ARBA00023125"/>
    </source>
</evidence>
<evidence type="ECO:0000259" key="7">
    <source>
        <dbReference type="PROSITE" id="PS51900"/>
    </source>
</evidence>
<evidence type="ECO:0000313" key="8">
    <source>
        <dbReference type="EMBL" id="EAQ96402.1"/>
    </source>
</evidence>
<dbReference type="EMBL" id="AAOA02000001">
    <property type="protein sequence ID" value="EAQ96402.1"/>
    <property type="molecule type" value="Genomic_DNA"/>
</dbReference>
<dbReference type="OrthoDB" id="9795573at2"/>
<dbReference type="Gene3D" id="3.30.160.390">
    <property type="entry name" value="Integrase, DNA-binding domain"/>
    <property type="match status" value="1"/>
</dbReference>
<feature type="domain" description="Core-binding (CB)" evidence="7">
    <location>
        <begin position="101"/>
        <end position="201"/>
    </location>
</feature>
<evidence type="ECO:0000256" key="4">
    <source>
        <dbReference type="ARBA" id="ARBA00023172"/>
    </source>
</evidence>
<dbReference type="HOGENOM" id="CLU_027562_17_7_6"/>
<gene>
    <name evidence="8" type="ORF">KT71_13485</name>
</gene>
<dbReference type="GO" id="GO:0003677">
    <property type="term" value="F:DNA binding"/>
    <property type="evidence" value="ECO:0007669"/>
    <property type="project" value="UniProtKB-UniRule"/>
</dbReference>
<sequence>MAKSKSALSKRVLSAWTPTPKDPYLWDGHLHGFGVRRNSNGTTTALLGYRNKYGQRRRYKVGRITDTYTITQARDDADDLLTDIGRGADPLGEKQSTRNALNIDQLLDAYLESAKFAGKAESTQYMDKSRIKRHLRPLLGPVKVEQLSRDKVRRLFSDIRDGKTATVEKTSKKRGKARVTGGESVARSSVKLLSAIFTWAIEEGLATENPCKGVNVGQSGVREAILETPEQYKSLFDALDRMQVSNIDPDDPGEVTPIPDAAANAIRVLAFTGARKSEITEARWSWVNIDAGTLTVPPKSHKSGHITGKPKVIPLPSPARAVIESLTRHGEDDFVFPATRGGGGISLPSKMWIQIRKEAGLPDGITNHSLRHSLGTIMAVQGAEAAQIMAALGHSQLSTTQRYIHIARDARAAMVEKYTAGIAAAISPTAEVVDIKKARK</sequence>
<keyword evidence="4" id="KW-0233">DNA recombination</keyword>
<dbReference type="PROSITE" id="PS51898">
    <property type="entry name" value="TYR_RECOMBINASE"/>
    <property type="match status" value="1"/>
</dbReference>
<dbReference type="InterPro" id="IPR050808">
    <property type="entry name" value="Phage_Integrase"/>
</dbReference>
<feature type="domain" description="Tyr recombinase" evidence="6">
    <location>
        <begin position="222"/>
        <end position="416"/>
    </location>
</feature>
<dbReference type="PANTHER" id="PTHR30629:SF2">
    <property type="entry name" value="PROPHAGE INTEGRASE INTS-RELATED"/>
    <property type="match status" value="1"/>
</dbReference>
<dbReference type="GO" id="GO:0006310">
    <property type="term" value="P:DNA recombination"/>
    <property type="evidence" value="ECO:0007669"/>
    <property type="project" value="UniProtKB-KW"/>
</dbReference>
<dbReference type="RefSeq" id="WP_008295131.1">
    <property type="nucleotide sequence ID" value="NZ_CM002299.1"/>
</dbReference>
<dbReference type="InterPro" id="IPR002104">
    <property type="entry name" value="Integrase_catalytic"/>
</dbReference>
<evidence type="ECO:0000313" key="9">
    <source>
        <dbReference type="Proteomes" id="UP000019205"/>
    </source>
</evidence>
<dbReference type="Gene3D" id="1.10.150.130">
    <property type="match status" value="1"/>
</dbReference>
<dbReference type="InterPro" id="IPR038488">
    <property type="entry name" value="Integrase_DNA-bd_sf"/>
</dbReference>
<reference evidence="8 9" key="1">
    <citation type="journal article" date="2007" name="Proc. Natl. Acad. Sci. U.S.A.">
        <title>Characterization of a marine gammaproteobacterium capable of aerobic anoxygenic photosynthesis.</title>
        <authorList>
            <person name="Fuchs B.M."/>
            <person name="Spring S."/>
            <person name="Teeling H."/>
            <person name="Quast C."/>
            <person name="Wulf J."/>
            <person name="Schattenhofer M."/>
            <person name="Yan S."/>
            <person name="Ferriera S."/>
            <person name="Johnson J."/>
            <person name="Glockner F.O."/>
            <person name="Amann R."/>
        </authorList>
    </citation>
    <scope>NUCLEOTIDE SEQUENCE [LARGE SCALE GENOMIC DNA]</scope>
    <source>
        <strain evidence="8">KT71</strain>
    </source>
</reference>
<dbReference type="Pfam" id="PF13356">
    <property type="entry name" value="Arm-DNA-bind_3"/>
    <property type="match status" value="1"/>
</dbReference>
<dbReference type="STRING" id="314285.KT71_13485"/>
<dbReference type="Gene3D" id="1.10.443.10">
    <property type="entry name" value="Intergrase catalytic core"/>
    <property type="match status" value="1"/>
</dbReference>
<reference evidence="8 9" key="2">
    <citation type="journal article" date="2009" name="PLoS ONE">
        <title>The photosynthetic apparatus and its regulation in the aerobic gammaproteobacterium Congregibacter litoralis gen. nov., sp. nov.</title>
        <authorList>
            <person name="Spring S."/>
            <person name="Lunsdorf H."/>
            <person name="Fuchs B.M."/>
            <person name="Tindall B.J."/>
        </authorList>
    </citation>
    <scope>NUCLEOTIDE SEQUENCE [LARGE SCALE GENOMIC DNA]</scope>
    <source>
        <strain evidence="8">KT71</strain>
    </source>
</reference>
<dbReference type="InterPro" id="IPR044068">
    <property type="entry name" value="CB"/>
</dbReference>
<keyword evidence="3 5" id="KW-0238">DNA-binding</keyword>
<evidence type="ECO:0000256" key="1">
    <source>
        <dbReference type="ARBA" id="ARBA00008857"/>
    </source>
</evidence>
<keyword evidence="9" id="KW-1185">Reference proteome</keyword>
<dbReference type="PROSITE" id="PS51900">
    <property type="entry name" value="CB"/>
    <property type="match status" value="1"/>
</dbReference>
<dbReference type="AlphaFoldDB" id="A4ACH4"/>
<dbReference type="PANTHER" id="PTHR30629">
    <property type="entry name" value="PROPHAGE INTEGRASE"/>
    <property type="match status" value="1"/>
</dbReference>
<comment type="similarity">
    <text evidence="1">Belongs to the 'phage' integrase family.</text>
</comment>
<evidence type="ECO:0000256" key="2">
    <source>
        <dbReference type="ARBA" id="ARBA00022908"/>
    </source>
</evidence>
<dbReference type="eggNOG" id="COG0582">
    <property type="taxonomic scope" value="Bacteria"/>
</dbReference>
<accession>A4ACH4</accession>
<dbReference type="InterPro" id="IPR011010">
    <property type="entry name" value="DNA_brk_join_enz"/>
</dbReference>
<proteinExistence type="inferred from homology"/>
<keyword evidence="2" id="KW-0229">DNA integration</keyword>
<dbReference type="InterPro" id="IPR013762">
    <property type="entry name" value="Integrase-like_cat_sf"/>
</dbReference>
<dbReference type="InterPro" id="IPR025166">
    <property type="entry name" value="Integrase_DNA_bind_dom"/>
</dbReference>
<organism evidence="8 9">
    <name type="scientific">Congregibacter litoralis KT71</name>
    <dbReference type="NCBI Taxonomy" id="314285"/>
    <lineage>
        <taxon>Bacteria</taxon>
        <taxon>Pseudomonadati</taxon>
        <taxon>Pseudomonadota</taxon>
        <taxon>Gammaproteobacteria</taxon>
        <taxon>Cellvibrionales</taxon>
        <taxon>Halieaceae</taxon>
        <taxon>Congregibacter</taxon>
    </lineage>
</organism>
<comment type="caution">
    <text evidence="8">The sequence shown here is derived from an EMBL/GenBank/DDBJ whole genome shotgun (WGS) entry which is preliminary data.</text>
</comment>
<dbReference type="Proteomes" id="UP000019205">
    <property type="component" value="Chromosome"/>
</dbReference>